<dbReference type="OrthoDB" id="10419127at2759"/>
<evidence type="ECO:0000313" key="3">
    <source>
        <dbReference type="Proteomes" id="UP001150925"/>
    </source>
</evidence>
<evidence type="ECO:0000256" key="1">
    <source>
        <dbReference type="SAM" id="MobiDB-lite"/>
    </source>
</evidence>
<comment type="caution">
    <text evidence="2">The sequence shown here is derived from an EMBL/GenBank/DDBJ whole genome shotgun (WGS) entry which is preliminary data.</text>
</comment>
<sequence length="259" mass="27370">MSDTTTAPHKLLVRPESAPCGAMGTLSTEHQPRPVAPRSGLVSRTFSLIETSTVTPCIVAPRPHKPFALTMGLTHHHSVVSGTDSMVTSTSEAGDRNSWHTTSSWSDESDEDAACVELLEILTGQSSSVSHPGSSPMETPSLGDLSWQSSGISSASTSPSSCDECYHTDHPSYFSNNGASFYVPSPCPSPIHRTHNPAPRDIEPSHLFYSSSLVAPSLAHPLTNSAEPSSALAHLRSRPRSLSLATVGLVSQSPLTMAC</sequence>
<feature type="region of interest" description="Disordered" evidence="1">
    <location>
        <begin position="85"/>
        <end position="108"/>
    </location>
</feature>
<dbReference type="EMBL" id="JANBPY010002891">
    <property type="protein sequence ID" value="KAJ1953375.1"/>
    <property type="molecule type" value="Genomic_DNA"/>
</dbReference>
<feature type="compositionally biased region" description="Low complexity" evidence="1">
    <location>
        <begin position="126"/>
        <end position="135"/>
    </location>
</feature>
<organism evidence="2 3">
    <name type="scientific">Dispira parvispora</name>
    <dbReference type="NCBI Taxonomy" id="1520584"/>
    <lineage>
        <taxon>Eukaryota</taxon>
        <taxon>Fungi</taxon>
        <taxon>Fungi incertae sedis</taxon>
        <taxon>Zoopagomycota</taxon>
        <taxon>Kickxellomycotina</taxon>
        <taxon>Dimargaritomycetes</taxon>
        <taxon>Dimargaritales</taxon>
        <taxon>Dimargaritaceae</taxon>
        <taxon>Dispira</taxon>
    </lineage>
</organism>
<feature type="region of interest" description="Disordered" evidence="1">
    <location>
        <begin position="126"/>
        <end position="153"/>
    </location>
</feature>
<dbReference type="AlphaFoldDB" id="A0A9W8APC9"/>
<dbReference type="Proteomes" id="UP001150925">
    <property type="component" value="Unassembled WGS sequence"/>
</dbReference>
<keyword evidence="3" id="KW-1185">Reference proteome</keyword>
<evidence type="ECO:0000313" key="2">
    <source>
        <dbReference type="EMBL" id="KAJ1953375.1"/>
    </source>
</evidence>
<reference evidence="2" key="1">
    <citation type="submission" date="2022-07" db="EMBL/GenBank/DDBJ databases">
        <title>Phylogenomic reconstructions and comparative analyses of Kickxellomycotina fungi.</title>
        <authorList>
            <person name="Reynolds N.K."/>
            <person name="Stajich J.E."/>
            <person name="Barry K."/>
            <person name="Grigoriev I.V."/>
            <person name="Crous P."/>
            <person name="Smith M.E."/>
        </authorList>
    </citation>
    <scope>NUCLEOTIDE SEQUENCE</scope>
    <source>
        <strain evidence="2">RSA 1196</strain>
    </source>
</reference>
<feature type="region of interest" description="Disordered" evidence="1">
    <location>
        <begin position="1"/>
        <end position="38"/>
    </location>
</feature>
<name>A0A9W8APC9_9FUNG</name>
<protein>
    <submittedName>
        <fullName evidence="2">Uncharacterized protein</fullName>
    </submittedName>
</protein>
<gene>
    <name evidence="2" type="ORF">IWQ62_006006</name>
</gene>
<accession>A0A9W8APC9</accession>
<proteinExistence type="predicted"/>